<dbReference type="SUPFAM" id="SSF55874">
    <property type="entry name" value="ATPase domain of HSP90 chaperone/DNA topoisomerase II/histidine kinase"/>
    <property type="match status" value="1"/>
</dbReference>
<feature type="modified residue" description="4-aspartylphosphate" evidence="4">
    <location>
        <position position="61"/>
    </location>
</feature>
<evidence type="ECO:0000256" key="3">
    <source>
        <dbReference type="ARBA" id="ARBA00022553"/>
    </source>
</evidence>
<evidence type="ECO:0000313" key="8">
    <source>
        <dbReference type="EMBL" id="NRF67733.1"/>
    </source>
</evidence>
<dbReference type="InterPro" id="IPR003594">
    <property type="entry name" value="HATPase_dom"/>
</dbReference>
<feature type="domain" description="Response regulatory" evidence="7">
    <location>
        <begin position="7"/>
        <end position="127"/>
    </location>
</feature>
<dbReference type="PROSITE" id="PS50109">
    <property type="entry name" value="HIS_KIN"/>
    <property type="match status" value="1"/>
</dbReference>
<name>A0ABX2EGI5_9BURK</name>
<dbReference type="Gene3D" id="3.30.565.10">
    <property type="entry name" value="Histidine kinase-like ATPase, C-terminal domain"/>
    <property type="match status" value="1"/>
</dbReference>
<dbReference type="InterPro" id="IPR001789">
    <property type="entry name" value="Sig_transdc_resp-reg_receiver"/>
</dbReference>
<dbReference type="PANTHER" id="PTHR43547:SF2">
    <property type="entry name" value="HYBRID SIGNAL TRANSDUCTION HISTIDINE KINASE C"/>
    <property type="match status" value="1"/>
</dbReference>
<dbReference type="InterPro" id="IPR011006">
    <property type="entry name" value="CheY-like_superfamily"/>
</dbReference>
<feature type="coiled-coil region" evidence="5">
    <location>
        <begin position="130"/>
        <end position="184"/>
    </location>
</feature>
<dbReference type="EC" id="2.7.13.3" evidence="2"/>
<dbReference type="SUPFAM" id="SSF47384">
    <property type="entry name" value="Homodimeric domain of signal transducing histidine kinase"/>
    <property type="match status" value="1"/>
</dbReference>
<dbReference type="Pfam" id="PF02518">
    <property type="entry name" value="HATPase_c"/>
    <property type="match status" value="1"/>
</dbReference>
<dbReference type="InterPro" id="IPR005467">
    <property type="entry name" value="His_kinase_dom"/>
</dbReference>
<comment type="catalytic activity">
    <reaction evidence="1">
        <text>ATP + protein L-histidine = ADP + protein N-phospho-L-histidine.</text>
        <dbReference type="EC" id="2.7.13.3"/>
    </reaction>
</comment>
<gene>
    <name evidence="8" type="ORF">HLB44_12120</name>
</gene>
<evidence type="ECO:0000256" key="1">
    <source>
        <dbReference type="ARBA" id="ARBA00000085"/>
    </source>
</evidence>
<keyword evidence="5" id="KW-0175">Coiled coil</keyword>
<accession>A0ABX2EGI5</accession>
<proteinExistence type="predicted"/>
<dbReference type="SMART" id="SM00448">
    <property type="entry name" value="REC"/>
    <property type="match status" value="1"/>
</dbReference>
<dbReference type="CDD" id="cd00075">
    <property type="entry name" value="HATPase"/>
    <property type="match status" value="1"/>
</dbReference>
<feature type="domain" description="Histidine kinase" evidence="6">
    <location>
        <begin position="177"/>
        <end position="396"/>
    </location>
</feature>
<dbReference type="SUPFAM" id="SSF52172">
    <property type="entry name" value="CheY-like"/>
    <property type="match status" value="1"/>
</dbReference>
<dbReference type="Pfam" id="PF00072">
    <property type="entry name" value="Response_reg"/>
    <property type="match status" value="1"/>
</dbReference>
<dbReference type="CDD" id="cd00156">
    <property type="entry name" value="REC"/>
    <property type="match status" value="1"/>
</dbReference>
<comment type="caution">
    <text evidence="8">The sequence shown here is derived from an EMBL/GenBank/DDBJ whole genome shotgun (WGS) entry which is preliminary data.</text>
</comment>
<dbReference type="RefSeq" id="WP_173122823.1">
    <property type="nucleotide sequence ID" value="NZ_JABRWJ010000003.1"/>
</dbReference>
<evidence type="ECO:0000256" key="2">
    <source>
        <dbReference type="ARBA" id="ARBA00012438"/>
    </source>
</evidence>
<dbReference type="EMBL" id="JABRWJ010000003">
    <property type="protein sequence ID" value="NRF67733.1"/>
    <property type="molecule type" value="Genomic_DNA"/>
</dbReference>
<sequence length="396" mass="42079">MPALRSHLLLIEDNPGDARLLGALLQDAAAFGLVAALEAVQTLAAGVERLRAGGVDLVLLDLGLPESSGLETVQRLRTAVPRLPPLVVLSGLNDEDVAVQALQAGAQDYLVKGRVEPSALARTIRYAIGRHQAEEVLKNELERSRELADERAIRRRAEGESESLRRLLDEREQLLRLLAHEVRQPLHNAAAALQSALNTLAGPSAAVPPGVRAPLEHAQQVMTHVIGTLNNALAAALLLTSGGHGEPTDTDLDTLIALVLGDIGPEDRARIVVANHSELRTAQLQPMLMRLALCNLLVNALKYSPPAAPVQLRIADGDDPPALCFEVADAGAGIEAALLPTVFERGTRGPRARPGTGAGLGLYIVRQVVQMHRGSITIDANVPHGTIVRVHIPQGI</sequence>
<evidence type="ECO:0000313" key="9">
    <source>
        <dbReference type="Proteomes" id="UP000737171"/>
    </source>
</evidence>
<dbReference type="Proteomes" id="UP000737171">
    <property type="component" value="Unassembled WGS sequence"/>
</dbReference>
<evidence type="ECO:0000259" key="7">
    <source>
        <dbReference type="PROSITE" id="PS50110"/>
    </source>
</evidence>
<dbReference type="PROSITE" id="PS50110">
    <property type="entry name" value="RESPONSE_REGULATORY"/>
    <property type="match status" value="1"/>
</dbReference>
<dbReference type="PRINTS" id="PR00344">
    <property type="entry name" value="BCTRLSENSOR"/>
</dbReference>
<protein>
    <recommendedName>
        <fullName evidence="2">histidine kinase</fullName>
        <ecNumber evidence="2">2.7.13.3</ecNumber>
    </recommendedName>
</protein>
<dbReference type="InterPro" id="IPR036097">
    <property type="entry name" value="HisK_dim/P_sf"/>
</dbReference>
<evidence type="ECO:0000259" key="6">
    <source>
        <dbReference type="PROSITE" id="PS50109"/>
    </source>
</evidence>
<dbReference type="InterPro" id="IPR004358">
    <property type="entry name" value="Sig_transdc_His_kin-like_C"/>
</dbReference>
<keyword evidence="3 4" id="KW-0597">Phosphoprotein</keyword>
<dbReference type="PANTHER" id="PTHR43547">
    <property type="entry name" value="TWO-COMPONENT HISTIDINE KINASE"/>
    <property type="match status" value="1"/>
</dbReference>
<evidence type="ECO:0000256" key="5">
    <source>
        <dbReference type="SAM" id="Coils"/>
    </source>
</evidence>
<dbReference type="SMART" id="SM00387">
    <property type="entry name" value="HATPase_c"/>
    <property type="match status" value="1"/>
</dbReference>
<organism evidence="8 9">
    <name type="scientific">Pseudaquabacterium terrae</name>
    <dbReference type="NCBI Taxonomy" id="2732868"/>
    <lineage>
        <taxon>Bacteria</taxon>
        <taxon>Pseudomonadati</taxon>
        <taxon>Pseudomonadota</taxon>
        <taxon>Betaproteobacteria</taxon>
        <taxon>Burkholderiales</taxon>
        <taxon>Sphaerotilaceae</taxon>
        <taxon>Pseudaquabacterium</taxon>
    </lineage>
</organism>
<evidence type="ECO:0000256" key="4">
    <source>
        <dbReference type="PROSITE-ProRule" id="PRU00169"/>
    </source>
</evidence>
<keyword evidence="9" id="KW-1185">Reference proteome</keyword>
<dbReference type="Gene3D" id="3.40.50.2300">
    <property type="match status" value="1"/>
</dbReference>
<dbReference type="InterPro" id="IPR036890">
    <property type="entry name" value="HATPase_C_sf"/>
</dbReference>
<reference evidence="8 9" key="1">
    <citation type="submission" date="2020-05" db="EMBL/GenBank/DDBJ databases">
        <title>Aquincola sp. isolate from soil.</title>
        <authorList>
            <person name="Han J."/>
            <person name="Kim D.-U."/>
        </authorList>
    </citation>
    <scope>NUCLEOTIDE SEQUENCE [LARGE SCALE GENOMIC DNA]</scope>
    <source>
        <strain evidence="8 9">S2</strain>
    </source>
</reference>